<dbReference type="Pfam" id="PF02656">
    <property type="entry name" value="DUF202"/>
    <property type="match status" value="1"/>
</dbReference>
<accession>A0ABW4ZE79</accession>
<comment type="caution">
    <text evidence="7">The sequence shown here is derived from an EMBL/GenBank/DDBJ whole genome shotgun (WGS) entry which is preliminary data.</text>
</comment>
<name>A0ABW4ZE79_9BACT</name>
<feature type="domain" description="DUF202" evidence="6">
    <location>
        <begin position="20"/>
        <end position="81"/>
    </location>
</feature>
<dbReference type="RefSeq" id="WP_377178630.1">
    <property type="nucleotide sequence ID" value="NZ_JBHUJB010000073.1"/>
</dbReference>
<evidence type="ECO:0000256" key="2">
    <source>
        <dbReference type="ARBA" id="ARBA00022692"/>
    </source>
</evidence>
<sequence length="93" mass="10542">MGKKLHERRERDDMQLALLRTSLANRRTLLTYCNASIAMCLTGVGFLKLMEHAVYTALGSVLLVLSPLTLGLGLYDFFLTRKLIQKEKEDARV</sequence>
<protein>
    <submittedName>
        <fullName evidence="7">DUF202 domain-containing protein</fullName>
    </submittedName>
</protein>
<evidence type="ECO:0000256" key="4">
    <source>
        <dbReference type="ARBA" id="ARBA00023136"/>
    </source>
</evidence>
<keyword evidence="3 5" id="KW-1133">Transmembrane helix</keyword>
<evidence type="ECO:0000256" key="1">
    <source>
        <dbReference type="ARBA" id="ARBA00004127"/>
    </source>
</evidence>
<evidence type="ECO:0000256" key="5">
    <source>
        <dbReference type="SAM" id="Phobius"/>
    </source>
</evidence>
<evidence type="ECO:0000313" key="8">
    <source>
        <dbReference type="Proteomes" id="UP001597389"/>
    </source>
</evidence>
<feature type="transmembrane region" description="Helical" evidence="5">
    <location>
        <begin position="53"/>
        <end position="78"/>
    </location>
</feature>
<evidence type="ECO:0000313" key="7">
    <source>
        <dbReference type="EMBL" id="MFD2160169.1"/>
    </source>
</evidence>
<reference evidence="8" key="1">
    <citation type="journal article" date="2019" name="Int. J. Syst. Evol. Microbiol.">
        <title>The Global Catalogue of Microorganisms (GCM) 10K type strain sequencing project: providing services to taxonomists for standard genome sequencing and annotation.</title>
        <authorList>
            <consortium name="The Broad Institute Genomics Platform"/>
            <consortium name="The Broad Institute Genome Sequencing Center for Infectious Disease"/>
            <person name="Wu L."/>
            <person name="Ma J."/>
        </authorList>
    </citation>
    <scope>NUCLEOTIDE SEQUENCE [LARGE SCALE GENOMIC DNA]</scope>
    <source>
        <strain evidence="8">CCUG 57942</strain>
    </source>
</reference>
<keyword evidence="4 5" id="KW-0472">Membrane</keyword>
<keyword evidence="8" id="KW-1185">Reference proteome</keyword>
<evidence type="ECO:0000256" key="3">
    <source>
        <dbReference type="ARBA" id="ARBA00022989"/>
    </source>
</evidence>
<comment type="subcellular location">
    <subcellularLocation>
        <location evidence="1">Endomembrane system</location>
        <topology evidence="1">Multi-pass membrane protein</topology>
    </subcellularLocation>
</comment>
<dbReference type="Proteomes" id="UP001597389">
    <property type="component" value="Unassembled WGS sequence"/>
</dbReference>
<organism evidence="7 8">
    <name type="scientific">Rubritalea tangerina</name>
    <dbReference type="NCBI Taxonomy" id="430798"/>
    <lineage>
        <taxon>Bacteria</taxon>
        <taxon>Pseudomonadati</taxon>
        <taxon>Verrucomicrobiota</taxon>
        <taxon>Verrucomicrobiia</taxon>
        <taxon>Verrucomicrobiales</taxon>
        <taxon>Rubritaleaceae</taxon>
        <taxon>Rubritalea</taxon>
    </lineage>
</organism>
<feature type="transmembrane region" description="Helical" evidence="5">
    <location>
        <begin position="29"/>
        <end position="47"/>
    </location>
</feature>
<evidence type="ECO:0000259" key="6">
    <source>
        <dbReference type="Pfam" id="PF02656"/>
    </source>
</evidence>
<dbReference type="InterPro" id="IPR003807">
    <property type="entry name" value="DUF202"/>
</dbReference>
<gene>
    <name evidence="7" type="ORF">ACFSW8_14785</name>
</gene>
<keyword evidence="2 5" id="KW-0812">Transmembrane</keyword>
<proteinExistence type="predicted"/>
<dbReference type="EMBL" id="JBHUJB010000073">
    <property type="protein sequence ID" value="MFD2160169.1"/>
    <property type="molecule type" value="Genomic_DNA"/>
</dbReference>